<protein>
    <submittedName>
        <fullName evidence="1">Uncharacterized protein</fullName>
    </submittedName>
</protein>
<keyword evidence="2" id="KW-1185">Reference proteome</keyword>
<dbReference type="EMBL" id="CP007457">
    <property type="protein sequence ID" value="AIZ17050.1"/>
    <property type="molecule type" value="Genomic_DNA"/>
</dbReference>
<dbReference type="HOGENOM" id="CLU_1999471_0_0_11"/>
<accession>A0A0A7ICV8</accession>
<sequence length="124" mass="13743">MTYSVNDEDIGAGQANFRISSSCSELGIGSVILVIFEGSDRYSQPFRDQLEPVAFGSIRGSIHYAAGRITKQLPDYRFWIVNYVGAVRLLSVANYAQTEWTQVERLFETGILTAPSFAGDTLRP</sequence>
<dbReference type="Proteomes" id="UP000030636">
    <property type="component" value="Chromosome"/>
</dbReference>
<name>A0A0A7ICV8_9BIFI</name>
<dbReference type="AlphaFoldDB" id="A0A0A7ICV8"/>
<dbReference type="KEGG" id="bpsp:AH67_05155"/>
<evidence type="ECO:0000313" key="2">
    <source>
        <dbReference type="Proteomes" id="UP000030636"/>
    </source>
</evidence>
<reference evidence="1 2" key="1">
    <citation type="journal article" date="2015" name="Genome Announc.">
        <title>Bifidobacterium pseudolongum Strain PV8-2, Isolated from a Stool Sample of an Anemic Kenyan Infant.</title>
        <authorList>
            <person name="Vazquez-Gutierrez P."/>
            <person name="Lacroix C."/>
            <person name="Chassard C."/>
            <person name="Klumpp J."/>
            <person name="Stevens M.J."/>
            <person name="Jans C."/>
        </authorList>
    </citation>
    <scope>NUCLEOTIDE SEQUENCE [LARGE SCALE GENOMIC DNA]</scope>
    <source>
        <strain evidence="1 2">PV8-2</strain>
    </source>
</reference>
<dbReference type="STRING" id="1447715.AH67_05155"/>
<gene>
    <name evidence="1" type="ORF">AH67_05155</name>
</gene>
<proteinExistence type="predicted"/>
<evidence type="ECO:0000313" key="1">
    <source>
        <dbReference type="EMBL" id="AIZ17050.1"/>
    </source>
</evidence>
<organism evidence="1 2">
    <name type="scientific">Bifidobacterium pseudolongum PV8-2</name>
    <dbReference type="NCBI Taxonomy" id="1447715"/>
    <lineage>
        <taxon>Bacteria</taxon>
        <taxon>Bacillati</taxon>
        <taxon>Actinomycetota</taxon>
        <taxon>Actinomycetes</taxon>
        <taxon>Bifidobacteriales</taxon>
        <taxon>Bifidobacteriaceae</taxon>
        <taxon>Bifidobacterium</taxon>
    </lineage>
</organism>